<evidence type="ECO:0000313" key="1">
    <source>
        <dbReference type="EMBL" id="DAF93236.1"/>
    </source>
</evidence>
<organism evidence="1">
    <name type="scientific">Myoviridae sp. ctcyQ27</name>
    <dbReference type="NCBI Taxonomy" id="2825139"/>
    <lineage>
        <taxon>Viruses</taxon>
        <taxon>Duplodnaviria</taxon>
        <taxon>Heunggongvirae</taxon>
        <taxon>Uroviricota</taxon>
        <taxon>Caudoviricetes</taxon>
    </lineage>
</organism>
<accession>A0A8S5UFN2</accession>
<protein>
    <submittedName>
        <fullName evidence="1">Uncharacterized protein</fullName>
    </submittedName>
</protein>
<proteinExistence type="predicted"/>
<name>A0A8S5UFN2_9CAUD</name>
<dbReference type="EMBL" id="BK016080">
    <property type="protein sequence ID" value="DAF93236.1"/>
    <property type="molecule type" value="Genomic_DNA"/>
</dbReference>
<reference evidence="1" key="1">
    <citation type="journal article" date="2021" name="Proc. Natl. Acad. Sci. U.S.A.">
        <title>A Catalog of Tens of Thousands of Viruses from Human Metagenomes Reveals Hidden Associations with Chronic Diseases.</title>
        <authorList>
            <person name="Tisza M.J."/>
            <person name="Buck C.B."/>
        </authorList>
    </citation>
    <scope>NUCLEOTIDE SEQUENCE</scope>
    <source>
        <strain evidence="1">CtcyQ27</strain>
    </source>
</reference>
<sequence length="108" mass="12479">MVICKAIKGDESEYIVRVYDDGHVEFLKSLDCMWSLVITPRYIVDKYFKNIAKYILDYNYNLSSTSKIIKFVIIPVTSITLSTKRNVIMSKGYIDSLEKSINAKPKNK</sequence>